<dbReference type="Pfam" id="PF12697">
    <property type="entry name" value="Abhydrolase_6"/>
    <property type="match status" value="1"/>
</dbReference>
<evidence type="ECO:0000256" key="6">
    <source>
        <dbReference type="PIRSR" id="PIRSR022950-1"/>
    </source>
</evidence>
<keyword evidence="3 5" id="KW-0378">Hydrolase</keyword>
<keyword evidence="2 5" id="KW-0719">Serine esterase</keyword>
<protein>
    <recommendedName>
        <fullName evidence="5">Protein phosphatase methylesterase 1</fullName>
        <shortName evidence="5">PME-1</shortName>
        <ecNumber evidence="5">3.1.1.-</ecNumber>
    </recommendedName>
</protein>
<dbReference type="PANTHER" id="PTHR14189">
    <property type="entry name" value="PROTEIN PHOSPHATASE METHYLESTERASE-1 RELATED"/>
    <property type="match status" value="1"/>
</dbReference>
<evidence type="ECO:0000313" key="9">
    <source>
        <dbReference type="EMBL" id="NBJ61270.1"/>
    </source>
</evidence>
<comment type="function">
    <text evidence="5">Demethylates proteins that have been reversibly carboxymethylated.</text>
</comment>
<dbReference type="EMBL" id="GIFK01003567">
    <property type="protein sequence ID" value="NBJ61270.1"/>
    <property type="molecule type" value="Transcribed_RNA"/>
</dbReference>
<feature type="active site" evidence="6">
    <location>
        <position position="176"/>
    </location>
</feature>
<dbReference type="Gene3D" id="3.40.50.1820">
    <property type="entry name" value="alpha/beta hydrolase"/>
    <property type="match status" value="1"/>
</dbReference>
<sequence length="391" mass="43282">MSNLQKSIMKSRLPPIPSASKVSKLDGSSRRGFYKDYSPKEWHEYFKEKQIVSVDENKFCVYKTAEPKENGPLIVLLHGGGFSALTWALFSTEITSMIHCQCLAVDLRGHGDTETSDDWDLSATTVATDVARVLSAIYPDDNPPIILVGHSMGGAIATHLVHLNLVSNLIGLTVIDVVEGTAMDALASMQSFLRSRPSYFKSIPQAIEWSVRSGQIRNLESAKVSMPGQIMNTETMKLSTNELPLPETSEPTPATRTFTNPLTIAEDPETEGQEAAPVFKQPQLELAKKYTWRIDLSKSEKFWAGWFEGLSQKFLDLPVAKLLLLASIDGLDRTLTVGQMQGKFQMQVLARCGHAVHEDRPCEVAEVIASYMIRNEFATACGDFVRHMPAC</sequence>
<dbReference type="GO" id="GO:0051723">
    <property type="term" value="F:protein methylesterase activity"/>
    <property type="evidence" value="ECO:0007669"/>
    <property type="project" value="UniProtKB-EC"/>
</dbReference>
<evidence type="ECO:0000256" key="1">
    <source>
        <dbReference type="ARBA" id="ARBA00008645"/>
    </source>
</evidence>
<dbReference type="PANTHER" id="PTHR14189:SF0">
    <property type="entry name" value="PROTEIN PHOSPHATASE METHYLESTERASE 1"/>
    <property type="match status" value="1"/>
</dbReference>
<dbReference type="InterPro" id="IPR000073">
    <property type="entry name" value="AB_hydrolase_1"/>
</dbReference>
<dbReference type="PRINTS" id="PR00412">
    <property type="entry name" value="EPOXHYDRLASE"/>
</dbReference>
<dbReference type="GO" id="GO:0016740">
    <property type="term" value="F:transferase activity"/>
    <property type="evidence" value="ECO:0007669"/>
    <property type="project" value="UniProtKB-KW"/>
</dbReference>
<evidence type="ECO:0000256" key="2">
    <source>
        <dbReference type="ARBA" id="ARBA00022487"/>
    </source>
</evidence>
<feature type="active site" evidence="6">
    <location>
        <position position="354"/>
    </location>
</feature>
<proteinExistence type="inferred from homology"/>
<evidence type="ECO:0000256" key="7">
    <source>
        <dbReference type="SAM" id="MobiDB-lite"/>
    </source>
</evidence>
<feature type="domain" description="AB hydrolase-1" evidence="8">
    <location>
        <begin position="74"/>
        <end position="366"/>
    </location>
</feature>
<dbReference type="AlphaFoldDB" id="A0A6B2EI19"/>
<feature type="active site" evidence="6">
    <location>
        <position position="151"/>
    </location>
</feature>
<evidence type="ECO:0000256" key="3">
    <source>
        <dbReference type="ARBA" id="ARBA00022801"/>
    </source>
</evidence>
<evidence type="ECO:0000256" key="4">
    <source>
        <dbReference type="ARBA" id="ARBA00049203"/>
    </source>
</evidence>
<dbReference type="PIRSF" id="PIRSF022950">
    <property type="entry name" value="PPase_methylesterase_euk"/>
    <property type="match status" value="1"/>
</dbReference>
<feature type="region of interest" description="Disordered" evidence="7">
    <location>
        <begin position="1"/>
        <end position="29"/>
    </location>
</feature>
<accession>A0A6B2EI19</accession>
<comment type="catalytic activity">
    <reaction evidence="4">
        <text>[phosphatase 2A protein]-C-terminal L-leucine methyl ester + H2O = [phosphatase 2A protein]-C-terminal L-leucine + methanol + H(+)</text>
        <dbReference type="Rhea" id="RHEA:48548"/>
        <dbReference type="Rhea" id="RHEA-COMP:12134"/>
        <dbReference type="Rhea" id="RHEA-COMP:12135"/>
        <dbReference type="ChEBI" id="CHEBI:15377"/>
        <dbReference type="ChEBI" id="CHEBI:15378"/>
        <dbReference type="ChEBI" id="CHEBI:17790"/>
        <dbReference type="ChEBI" id="CHEBI:90516"/>
        <dbReference type="ChEBI" id="CHEBI:90517"/>
        <dbReference type="EC" id="3.1.1.89"/>
    </reaction>
</comment>
<dbReference type="SUPFAM" id="SSF53474">
    <property type="entry name" value="alpha/beta-Hydrolases"/>
    <property type="match status" value="1"/>
</dbReference>
<keyword evidence="9" id="KW-0808">Transferase</keyword>
<evidence type="ECO:0000256" key="5">
    <source>
        <dbReference type="PIRNR" id="PIRNR022950"/>
    </source>
</evidence>
<reference evidence="9" key="1">
    <citation type="submission" date="2019-10" db="EMBL/GenBank/DDBJ databases">
        <title>Short sand fly seasons in Tbilisi, Georgia, hinder development of host immunity to saliva of the visceral leishmaniasis vector Phlebotomus kandelakii.</title>
        <authorList>
            <person name="Oliveira F."/>
            <person name="Giorgobiani E."/>
            <person name="Guimaraes-Costa A.B."/>
            <person name="Abdeladhim M."/>
            <person name="Oristian J."/>
            <person name="Tskhvaradze L."/>
            <person name="Tsertsvadze N."/>
            <person name="Zakalashvili M."/>
            <person name="Valenzuela J.G."/>
            <person name="Kamhawi S."/>
        </authorList>
    </citation>
    <scope>NUCLEOTIDE SEQUENCE</scope>
    <source>
        <strain evidence="9">Wild-capture in Tbilisi</strain>
        <tissue evidence="9">Salivary glands</tissue>
    </source>
</reference>
<dbReference type="InterPro" id="IPR029058">
    <property type="entry name" value="AB_hydrolase_fold"/>
</dbReference>
<dbReference type="InterPro" id="IPR016812">
    <property type="entry name" value="PPase_methylesterase_euk"/>
</dbReference>
<dbReference type="EC" id="3.1.1.-" evidence="5"/>
<dbReference type="InterPro" id="IPR000639">
    <property type="entry name" value="Epox_hydrolase-like"/>
</dbReference>
<organism evidence="9">
    <name type="scientific">Phlebotomus kandelakii</name>
    <dbReference type="NCBI Taxonomy" id="1109342"/>
    <lineage>
        <taxon>Eukaryota</taxon>
        <taxon>Metazoa</taxon>
        <taxon>Ecdysozoa</taxon>
        <taxon>Arthropoda</taxon>
        <taxon>Hexapoda</taxon>
        <taxon>Insecta</taxon>
        <taxon>Pterygota</taxon>
        <taxon>Neoptera</taxon>
        <taxon>Endopterygota</taxon>
        <taxon>Diptera</taxon>
        <taxon>Nematocera</taxon>
        <taxon>Psychodoidea</taxon>
        <taxon>Psychodidae</taxon>
        <taxon>Phlebotomus</taxon>
        <taxon>Larroussius</taxon>
    </lineage>
</organism>
<evidence type="ECO:0000259" key="8">
    <source>
        <dbReference type="Pfam" id="PF12697"/>
    </source>
</evidence>
<name>A0A6B2EI19_9DIPT</name>
<comment type="similarity">
    <text evidence="1 5">Belongs to the AB hydrolase superfamily.</text>
</comment>